<evidence type="ECO:0000256" key="4">
    <source>
        <dbReference type="SAM" id="Phobius"/>
    </source>
</evidence>
<feature type="transmembrane region" description="Helical" evidence="4">
    <location>
        <begin position="151"/>
        <end position="168"/>
    </location>
</feature>
<name>A0A1M6UI14_PSETH</name>
<dbReference type="InterPro" id="IPR041916">
    <property type="entry name" value="Anti_sigma_zinc_sf"/>
</dbReference>
<evidence type="ECO:0000313" key="7">
    <source>
        <dbReference type="Proteomes" id="UP000184363"/>
    </source>
</evidence>
<dbReference type="AlphaFoldDB" id="A0A1M6UI14"/>
<keyword evidence="4" id="KW-1133">Transmembrane helix</keyword>
<evidence type="ECO:0000256" key="3">
    <source>
        <dbReference type="SAM" id="MobiDB-lite"/>
    </source>
</evidence>
<protein>
    <submittedName>
        <fullName evidence="6">Predicted anti-sigma-YlaC factor YlaD, contains Zn-finger domain</fullName>
    </submittedName>
</protein>
<proteinExistence type="predicted"/>
<reference evidence="6 7" key="1">
    <citation type="submission" date="2016-11" db="EMBL/GenBank/DDBJ databases">
        <authorList>
            <person name="Jaros S."/>
            <person name="Januszkiewicz K."/>
            <person name="Wedrychowicz H."/>
        </authorList>
    </citation>
    <scope>NUCLEOTIDE SEQUENCE [LARGE SCALE GENOMIC DNA]</scope>
    <source>
        <strain evidence="6 7">DSM 43832</strain>
    </source>
</reference>
<dbReference type="RefSeq" id="WP_073457590.1">
    <property type="nucleotide sequence ID" value="NZ_FRAP01000010.1"/>
</dbReference>
<feature type="transmembrane region" description="Helical" evidence="4">
    <location>
        <begin position="128"/>
        <end position="144"/>
    </location>
</feature>
<dbReference type="STRING" id="1848.SAMN05443637_11084"/>
<keyword evidence="1" id="KW-0805">Transcription regulation</keyword>
<accession>A0A1M6UI14</accession>
<keyword evidence="2" id="KW-0804">Transcription</keyword>
<feature type="region of interest" description="Disordered" evidence="3">
    <location>
        <begin position="205"/>
        <end position="250"/>
    </location>
</feature>
<evidence type="ECO:0000313" key="6">
    <source>
        <dbReference type="EMBL" id="SHK68793.1"/>
    </source>
</evidence>
<dbReference type="Proteomes" id="UP000184363">
    <property type="component" value="Unassembled WGS sequence"/>
</dbReference>
<keyword evidence="4" id="KW-0472">Membrane</keyword>
<dbReference type="InterPro" id="IPR027383">
    <property type="entry name" value="Znf_put"/>
</dbReference>
<dbReference type="OrthoDB" id="5197868at2"/>
<gene>
    <name evidence="6" type="ORF">SAMN05443637_11084</name>
</gene>
<sequence>MGCLEFRNAISARLDGEASPAEAAAVDAHLETCADCAEFADRAARVNRLLRTRPAEPGPDLIDTVLAAAGPAPRRRLHPAPLRIALGAIGFGQFALAVSGIVAAGHHAGADEDRLAGAGLAHLTHESAAWNLALAIGFLWVATGTGRPSGLVPLLSGFVGVLTVLSVLDAARGGVEPGRLVAHSLVVAGLVLLLLLQRATRGGDGDELGFHRSGTGRATDAGGRRDPGASPAGGSSPGGRDTLPRITPTANVIAVTAGSAPSGRERNGCPATA</sequence>
<feature type="transmembrane region" description="Helical" evidence="4">
    <location>
        <begin position="84"/>
        <end position="108"/>
    </location>
</feature>
<organism evidence="6 7">
    <name type="scientific">Pseudonocardia thermophila</name>
    <dbReference type="NCBI Taxonomy" id="1848"/>
    <lineage>
        <taxon>Bacteria</taxon>
        <taxon>Bacillati</taxon>
        <taxon>Actinomycetota</taxon>
        <taxon>Actinomycetes</taxon>
        <taxon>Pseudonocardiales</taxon>
        <taxon>Pseudonocardiaceae</taxon>
        <taxon>Pseudonocardia</taxon>
    </lineage>
</organism>
<keyword evidence="4" id="KW-0812">Transmembrane</keyword>
<dbReference type="EMBL" id="FRAP01000010">
    <property type="protein sequence ID" value="SHK68793.1"/>
    <property type="molecule type" value="Genomic_DNA"/>
</dbReference>
<feature type="domain" description="Putative zinc-finger" evidence="5">
    <location>
        <begin position="3"/>
        <end position="37"/>
    </location>
</feature>
<dbReference type="Pfam" id="PF13490">
    <property type="entry name" value="zf-HC2"/>
    <property type="match status" value="1"/>
</dbReference>
<feature type="transmembrane region" description="Helical" evidence="4">
    <location>
        <begin position="180"/>
        <end position="196"/>
    </location>
</feature>
<keyword evidence="7" id="KW-1185">Reference proteome</keyword>
<evidence type="ECO:0000259" key="5">
    <source>
        <dbReference type="Pfam" id="PF13490"/>
    </source>
</evidence>
<evidence type="ECO:0000256" key="2">
    <source>
        <dbReference type="ARBA" id="ARBA00023163"/>
    </source>
</evidence>
<evidence type="ECO:0000256" key="1">
    <source>
        <dbReference type="ARBA" id="ARBA00023015"/>
    </source>
</evidence>
<dbReference type="Gene3D" id="1.10.10.1320">
    <property type="entry name" value="Anti-sigma factor, zinc-finger domain"/>
    <property type="match status" value="1"/>
</dbReference>